<dbReference type="EMBL" id="BEXT01000001">
    <property type="protein sequence ID" value="GBC62634.1"/>
    <property type="molecule type" value="Genomic_DNA"/>
</dbReference>
<evidence type="ECO:0000259" key="3">
    <source>
        <dbReference type="Pfam" id="PF02834"/>
    </source>
</evidence>
<dbReference type="HAMAP" id="MF_01940">
    <property type="entry name" value="RNA_CPDase"/>
    <property type="match status" value="1"/>
</dbReference>
<evidence type="ECO:0000256" key="1">
    <source>
        <dbReference type="ARBA" id="ARBA00022801"/>
    </source>
</evidence>
<keyword evidence="1 2" id="KW-0378">Hydrolase</keyword>
<evidence type="ECO:0000256" key="2">
    <source>
        <dbReference type="HAMAP-Rule" id="MF_01940"/>
    </source>
</evidence>
<feature type="active site" description="Proton donor" evidence="2">
    <location>
        <position position="43"/>
    </location>
</feature>
<dbReference type="InterPro" id="IPR014051">
    <property type="entry name" value="Phosphoesterase_HXTX"/>
</dbReference>
<gene>
    <name evidence="4" type="ORF">DENIS_3607</name>
</gene>
<dbReference type="GO" id="GO:0004113">
    <property type="term" value="F:2',3'-cyclic-nucleotide 3'-phosphodiesterase activity"/>
    <property type="evidence" value="ECO:0007669"/>
    <property type="project" value="InterPro"/>
</dbReference>
<comment type="catalytic activity">
    <reaction evidence="2">
        <text>a 3'-end 2',3'-cyclophospho-ribonucleotide-RNA + H2O = a 3'-end 2'-phospho-ribonucleotide-RNA + H(+)</text>
        <dbReference type="Rhea" id="RHEA:11828"/>
        <dbReference type="Rhea" id="RHEA-COMP:10464"/>
        <dbReference type="Rhea" id="RHEA-COMP:17353"/>
        <dbReference type="ChEBI" id="CHEBI:15377"/>
        <dbReference type="ChEBI" id="CHEBI:15378"/>
        <dbReference type="ChEBI" id="CHEBI:83064"/>
        <dbReference type="ChEBI" id="CHEBI:173113"/>
        <dbReference type="EC" id="3.1.4.58"/>
    </reaction>
</comment>
<dbReference type="InterPro" id="IPR004175">
    <property type="entry name" value="RNA_CPDase"/>
</dbReference>
<feature type="short sequence motif" description="HXTX 1" evidence="2">
    <location>
        <begin position="43"/>
        <end position="46"/>
    </location>
</feature>
<feature type="active site" description="Proton acceptor" evidence="2">
    <location>
        <position position="130"/>
    </location>
</feature>
<comment type="caution">
    <text evidence="4">The sequence shown here is derived from an EMBL/GenBank/DDBJ whole genome shotgun (WGS) entry which is preliminary data.</text>
</comment>
<proteinExistence type="inferred from homology"/>
<dbReference type="OrthoDB" id="9793819at2"/>
<dbReference type="InterPro" id="IPR009097">
    <property type="entry name" value="Cyclic_Pdiesterase"/>
</dbReference>
<dbReference type="EC" id="3.1.4.58" evidence="2"/>
<evidence type="ECO:0000313" key="5">
    <source>
        <dbReference type="Proteomes" id="UP000288096"/>
    </source>
</evidence>
<dbReference type="RefSeq" id="WP_124329791.1">
    <property type="nucleotide sequence ID" value="NZ_BEXT01000001.1"/>
</dbReference>
<comment type="similarity">
    <text evidence="2">Belongs to the 2H phosphoesterase superfamily. ThpR family.</text>
</comment>
<protein>
    <recommendedName>
        <fullName evidence="2">RNA 2',3'-cyclic phosphodiesterase</fullName>
        <shortName evidence="2">RNA 2',3'-CPDase</shortName>
        <ecNumber evidence="2">3.1.4.58</ecNumber>
    </recommendedName>
</protein>
<feature type="domain" description="Phosphoesterase HXTX" evidence="3">
    <location>
        <begin position="102"/>
        <end position="182"/>
    </location>
</feature>
<feature type="short sequence motif" description="HXTX 2" evidence="2">
    <location>
        <begin position="130"/>
        <end position="133"/>
    </location>
</feature>
<sequence length="192" mass="21478">MDRVRAFIAFPLPKTVRDLIREIRADVQAQGFRMRWVRPENIHLTLRFLGEICRTDIDPVAGAMGNAAADVSPFPLGAGGVGVFPGIRNPRVLWVGVRGDTPSLLRLRQDLDQHLEAVGFPAETRPFRAHLTIARIRGRLPDTEARQLARIMEKHTASESERFTATEMILYQSDLKPSGPVYTRLRGVMLAG</sequence>
<dbReference type="Gene3D" id="3.90.1140.10">
    <property type="entry name" value="Cyclic phosphodiesterase"/>
    <property type="match status" value="1"/>
</dbReference>
<accession>A0A401G081</accession>
<name>A0A401G081_9BACT</name>
<keyword evidence="4" id="KW-0436">Ligase</keyword>
<dbReference type="Proteomes" id="UP000288096">
    <property type="component" value="Unassembled WGS sequence"/>
</dbReference>
<dbReference type="PANTHER" id="PTHR35561:SF1">
    <property type="entry name" value="RNA 2',3'-CYCLIC PHOSPHODIESTERASE"/>
    <property type="match status" value="1"/>
</dbReference>
<dbReference type="NCBIfam" id="TIGR02258">
    <property type="entry name" value="2_5_ligase"/>
    <property type="match status" value="1"/>
</dbReference>
<comment type="function">
    <text evidence="2">Hydrolyzes RNA 2',3'-cyclic phosphodiester to an RNA 2'-phosphomonoester.</text>
</comment>
<keyword evidence="5" id="KW-1185">Reference proteome</keyword>
<dbReference type="GO" id="GO:0008664">
    <property type="term" value="F:RNA 2',3'-cyclic 3'-phosphodiesterase activity"/>
    <property type="evidence" value="ECO:0007669"/>
    <property type="project" value="UniProtKB-EC"/>
</dbReference>
<feature type="domain" description="Phosphoesterase HXTX" evidence="3">
    <location>
        <begin position="11"/>
        <end position="94"/>
    </location>
</feature>
<organism evidence="4 5">
    <name type="scientific">Desulfonema ishimotonii</name>
    <dbReference type="NCBI Taxonomy" id="45657"/>
    <lineage>
        <taxon>Bacteria</taxon>
        <taxon>Pseudomonadati</taxon>
        <taxon>Thermodesulfobacteriota</taxon>
        <taxon>Desulfobacteria</taxon>
        <taxon>Desulfobacterales</taxon>
        <taxon>Desulfococcaceae</taxon>
        <taxon>Desulfonema</taxon>
    </lineage>
</organism>
<dbReference type="PANTHER" id="PTHR35561">
    <property type="entry name" value="RNA 2',3'-CYCLIC PHOSPHODIESTERASE"/>
    <property type="match status" value="1"/>
</dbReference>
<evidence type="ECO:0000313" key="4">
    <source>
        <dbReference type="EMBL" id="GBC62634.1"/>
    </source>
</evidence>
<dbReference type="Pfam" id="PF02834">
    <property type="entry name" value="LigT_PEase"/>
    <property type="match status" value="2"/>
</dbReference>
<reference evidence="5" key="1">
    <citation type="submission" date="2017-11" db="EMBL/GenBank/DDBJ databases">
        <authorList>
            <person name="Watanabe M."/>
            <person name="Kojima H."/>
        </authorList>
    </citation>
    <scope>NUCLEOTIDE SEQUENCE [LARGE SCALE GENOMIC DNA]</scope>
    <source>
        <strain evidence="5">Tokyo 01</strain>
    </source>
</reference>
<dbReference type="GO" id="GO:0016874">
    <property type="term" value="F:ligase activity"/>
    <property type="evidence" value="ECO:0007669"/>
    <property type="project" value="UniProtKB-KW"/>
</dbReference>
<reference evidence="5" key="2">
    <citation type="submission" date="2019-01" db="EMBL/GenBank/DDBJ databases">
        <title>Genome sequence of Desulfonema ishimotonii strain Tokyo 01.</title>
        <authorList>
            <person name="Fukui M."/>
        </authorList>
    </citation>
    <scope>NUCLEOTIDE SEQUENCE [LARGE SCALE GENOMIC DNA]</scope>
    <source>
        <strain evidence="5">Tokyo 01</strain>
    </source>
</reference>
<dbReference type="AlphaFoldDB" id="A0A401G081"/>
<dbReference type="SUPFAM" id="SSF55144">
    <property type="entry name" value="LigT-like"/>
    <property type="match status" value="1"/>
</dbReference>